<feature type="compositionally biased region" description="Polar residues" evidence="1">
    <location>
        <begin position="157"/>
        <end position="167"/>
    </location>
</feature>
<dbReference type="Proteomes" id="UP001286313">
    <property type="component" value="Unassembled WGS sequence"/>
</dbReference>
<organism evidence="2 3">
    <name type="scientific">Petrolisthes cinctipes</name>
    <name type="common">Flat porcelain crab</name>
    <dbReference type="NCBI Taxonomy" id="88211"/>
    <lineage>
        <taxon>Eukaryota</taxon>
        <taxon>Metazoa</taxon>
        <taxon>Ecdysozoa</taxon>
        <taxon>Arthropoda</taxon>
        <taxon>Crustacea</taxon>
        <taxon>Multicrustacea</taxon>
        <taxon>Malacostraca</taxon>
        <taxon>Eumalacostraca</taxon>
        <taxon>Eucarida</taxon>
        <taxon>Decapoda</taxon>
        <taxon>Pleocyemata</taxon>
        <taxon>Anomura</taxon>
        <taxon>Galatheoidea</taxon>
        <taxon>Porcellanidae</taxon>
        <taxon>Petrolisthes</taxon>
    </lineage>
</organism>
<evidence type="ECO:0000313" key="3">
    <source>
        <dbReference type="Proteomes" id="UP001286313"/>
    </source>
</evidence>
<comment type="caution">
    <text evidence="2">The sequence shown here is derived from an EMBL/GenBank/DDBJ whole genome shotgun (WGS) entry which is preliminary data.</text>
</comment>
<evidence type="ECO:0000313" key="2">
    <source>
        <dbReference type="EMBL" id="KAK3889731.1"/>
    </source>
</evidence>
<name>A0AAE1KY61_PETCI</name>
<dbReference type="EMBL" id="JAWQEG010000464">
    <property type="protein sequence ID" value="KAK3889731.1"/>
    <property type="molecule type" value="Genomic_DNA"/>
</dbReference>
<accession>A0AAE1KY61</accession>
<feature type="region of interest" description="Disordered" evidence="1">
    <location>
        <begin position="152"/>
        <end position="196"/>
    </location>
</feature>
<gene>
    <name evidence="2" type="ORF">Pcinc_006296</name>
</gene>
<reference evidence="2" key="1">
    <citation type="submission" date="2023-10" db="EMBL/GenBank/DDBJ databases">
        <title>Genome assemblies of two species of porcelain crab, Petrolisthes cinctipes and Petrolisthes manimaculis (Anomura: Porcellanidae).</title>
        <authorList>
            <person name="Angst P."/>
        </authorList>
    </citation>
    <scope>NUCLEOTIDE SEQUENCE</scope>
    <source>
        <strain evidence="2">PB745_01</strain>
        <tissue evidence="2">Gill</tissue>
    </source>
</reference>
<proteinExistence type="predicted"/>
<keyword evidence="3" id="KW-1185">Reference proteome</keyword>
<sequence>MIKELLPKILDIKTEVMNTADTVRQVKIDVVDLKTKFTNAVSGLDEAARDITVTDINVLHDLTTLREPYESPGSPTSPQAGINVINNDDARRVYAEALRVSPTPSSRIGGRTRMNVMTGESSVGASPVEVSVGRRGVMESRRSLVDDDVIVGGSRSDAATNGINLRSGSGREKTDAAGGEESSGLVRGTQPGNPASLVTDKATVAVSKVLSATTTGWNIVAGVAGDDGWIEKRSRKEQGNDGWTLVKGRKRNLDYQRKVTTGVRGSKKSDGLSFKGATRSIDVFIGRVDNDATEKDLTDYIKDVFKIEVIALSKLNIRSFDHQAFKVTVKLSEREKLFNEALWPEDIVVDKFFNRFRGPETQASK</sequence>
<evidence type="ECO:0000256" key="1">
    <source>
        <dbReference type="SAM" id="MobiDB-lite"/>
    </source>
</evidence>
<protein>
    <submittedName>
        <fullName evidence="2">Uncharacterized protein</fullName>
    </submittedName>
</protein>
<dbReference type="AlphaFoldDB" id="A0AAE1KY61"/>